<gene>
    <name evidence="1" type="ORF">ACFFIA_24435</name>
</gene>
<dbReference type="RefSeq" id="WP_377254142.1">
    <property type="nucleotide sequence ID" value="NZ_JBHLUH010000052.1"/>
</dbReference>
<name>A0ABV6M7Y0_9ACTN</name>
<reference evidence="1 2" key="1">
    <citation type="submission" date="2024-09" db="EMBL/GenBank/DDBJ databases">
        <authorList>
            <person name="Sun Q."/>
            <person name="Mori K."/>
        </authorList>
    </citation>
    <scope>NUCLEOTIDE SEQUENCE [LARGE SCALE GENOMIC DNA]</scope>
    <source>
        <strain evidence="1 2">TBRC 3947</strain>
    </source>
</reference>
<dbReference type="Proteomes" id="UP001589867">
    <property type="component" value="Unassembled WGS sequence"/>
</dbReference>
<proteinExistence type="predicted"/>
<evidence type="ECO:0000313" key="2">
    <source>
        <dbReference type="Proteomes" id="UP001589867"/>
    </source>
</evidence>
<accession>A0ABV6M7Y0</accession>
<comment type="caution">
    <text evidence="1">The sequence shown here is derived from an EMBL/GenBank/DDBJ whole genome shotgun (WGS) entry which is preliminary data.</text>
</comment>
<protein>
    <submittedName>
        <fullName evidence="1">Uncharacterized protein</fullName>
    </submittedName>
</protein>
<dbReference type="EMBL" id="JBHLUH010000052">
    <property type="protein sequence ID" value="MFC0530816.1"/>
    <property type="molecule type" value="Genomic_DNA"/>
</dbReference>
<sequence length="197" mass="21733">MSAGTSSEAAFVAWREALLYLTRSEPAARDWRYARYAFRHRLGKEIAGLATGPAVYGVWLEWGLVYLGQTLDAKRRLFDLPIGDSHHLANTFPPEIWHRVVVTTWPELPAAGEVGGLSPQEVGLGLEYGLQRRLGPIFNAERRTPDGGWRANTLERSNSRGARVHLLVGPLLDEVERLWKVAGSAVPGDARPSRAAA</sequence>
<evidence type="ECO:0000313" key="1">
    <source>
        <dbReference type="EMBL" id="MFC0530816.1"/>
    </source>
</evidence>
<keyword evidence="2" id="KW-1185">Reference proteome</keyword>
<organism evidence="1 2">
    <name type="scientific">Phytohabitans kaempferiae</name>
    <dbReference type="NCBI Taxonomy" id="1620943"/>
    <lineage>
        <taxon>Bacteria</taxon>
        <taxon>Bacillati</taxon>
        <taxon>Actinomycetota</taxon>
        <taxon>Actinomycetes</taxon>
        <taxon>Micromonosporales</taxon>
        <taxon>Micromonosporaceae</taxon>
    </lineage>
</organism>